<comment type="caution">
    <text evidence="1">The sequence shown here is derived from an EMBL/GenBank/DDBJ whole genome shotgun (WGS) entry which is preliminary data.</text>
</comment>
<accession>A0A8H3QIA2</accession>
<keyword evidence="1" id="KW-0808">Transferase</keyword>
<dbReference type="OrthoDB" id="2417973at2759"/>
<dbReference type="AlphaFoldDB" id="A0A8H3QIA2"/>
<gene>
    <name evidence="1" type="ORF">RCL2_000735900</name>
</gene>
<dbReference type="Proteomes" id="UP000615446">
    <property type="component" value="Unassembled WGS sequence"/>
</dbReference>
<dbReference type="EMBL" id="BLAL01000047">
    <property type="protein sequence ID" value="GES80062.1"/>
    <property type="molecule type" value="Genomic_DNA"/>
</dbReference>
<name>A0A8H3QIA2_9GLOM</name>
<dbReference type="GO" id="GO:0016301">
    <property type="term" value="F:kinase activity"/>
    <property type="evidence" value="ECO:0007669"/>
    <property type="project" value="UniProtKB-KW"/>
</dbReference>
<reference evidence="1" key="1">
    <citation type="submission" date="2019-10" db="EMBL/GenBank/DDBJ databases">
        <title>Conservation and host-specific expression of non-tandemly repeated heterogenous ribosome RNA gene in arbuscular mycorrhizal fungi.</title>
        <authorList>
            <person name="Maeda T."/>
            <person name="Kobayashi Y."/>
            <person name="Nakagawa T."/>
            <person name="Ezawa T."/>
            <person name="Yamaguchi K."/>
            <person name="Bino T."/>
            <person name="Nishimoto Y."/>
            <person name="Shigenobu S."/>
            <person name="Kawaguchi M."/>
        </authorList>
    </citation>
    <scope>NUCLEOTIDE SEQUENCE</scope>
    <source>
        <strain evidence="1">HR1</strain>
    </source>
</reference>
<proteinExistence type="predicted"/>
<protein>
    <submittedName>
        <fullName evidence="1">Kinase-like domain-containing protein</fullName>
    </submittedName>
</protein>
<evidence type="ECO:0000313" key="1">
    <source>
        <dbReference type="EMBL" id="GES80062.1"/>
    </source>
</evidence>
<evidence type="ECO:0000313" key="2">
    <source>
        <dbReference type="Proteomes" id="UP000615446"/>
    </source>
</evidence>
<keyword evidence="1" id="KW-0418">Kinase</keyword>
<organism evidence="1 2">
    <name type="scientific">Rhizophagus clarus</name>
    <dbReference type="NCBI Taxonomy" id="94130"/>
    <lineage>
        <taxon>Eukaryota</taxon>
        <taxon>Fungi</taxon>
        <taxon>Fungi incertae sedis</taxon>
        <taxon>Mucoromycota</taxon>
        <taxon>Glomeromycotina</taxon>
        <taxon>Glomeromycetes</taxon>
        <taxon>Glomerales</taxon>
        <taxon>Glomeraceae</taxon>
        <taxon>Rhizophagus</taxon>
    </lineage>
</organism>
<sequence length="134" mass="15739">MLMWEFSPGKPPFFNCEPEYNLAMNIINGIRPKIVPRTHLEYFETSCTNNVLCTSKLLQFENLPEPKNATEEEQESIINNFLLLNIEIFIGKSYDFEIPDNIQDFNIYRVVRQTFKSSSNVFNIDKLQSMVQYV</sequence>